<evidence type="ECO:0000313" key="3">
    <source>
        <dbReference type="Proteomes" id="UP000518752"/>
    </source>
</evidence>
<comment type="caution">
    <text evidence="2">The sequence shown here is derived from an EMBL/GenBank/DDBJ whole genome shotgun (WGS) entry which is preliminary data.</text>
</comment>
<sequence length="130" mass="14577">MSPLLLCPRRACSPYLLSPLQCAKHREHQLFRMPAFAHPVSSRVLIERKFGSSMRFGLRMEDGLPLRRSCRSRWLGESLTSARDVKIMEEAYVDFTGYPQLSVDDVSGSVPAHHHTPPSPSPSSGFIPDV</sequence>
<reference evidence="2 3" key="1">
    <citation type="journal article" date="2020" name="ISME J.">
        <title>Uncovering the hidden diversity of litter-decomposition mechanisms in mushroom-forming fungi.</title>
        <authorList>
            <person name="Floudas D."/>
            <person name="Bentzer J."/>
            <person name="Ahren D."/>
            <person name="Johansson T."/>
            <person name="Persson P."/>
            <person name="Tunlid A."/>
        </authorList>
    </citation>
    <scope>NUCLEOTIDE SEQUENCE [LARGE SCALE GENOMIC DNA]</scope>
    <source>
        <strain evidence="2 3">CBS 406.79</strain>
    </source>
</reference>
<dbReference type="Proteomes" id="UP000518752">
    <property type="component" value="Unassembled WGS sequence"/>
</dbReference>
<dbReference type="AlphaFoldDB" id="A0A8H5M6D6"/>
<evidence type="ECO:0000256" key="1">
    <source>
        <dbReference type="SAM" id="MobiDB-lite"/>
    </source>
</evidence>
<accession>A0A8H5M6D6</accession>
<gene>
    <name evidence="2" type="ORF">D9757_009825</name>
</gene>
<evidence type="ECO:0000313" key="2">
    <source>
        <dbReference type="EMBL" id="KAF5382359.1"/>
    </source>
</evidence>
<keyword evidence="3" id="KW-1185">Reference proteome</keyword>
<feature type="region of interest" description="Disordered" evidence="1">
    <location>
        <begin position="106"/>
        <end position="130"/>
    </location>
</feature>
<name>A0A8H5M6D6_9AGAR</name>
<organism evidence="2 3">
    <name type="scientific">Collybiopsis confluens</name>
    <dbReference type="NCBI Taxonomy" id="2823264"/>
    <lineage>
        <taxon>Eukaryota</taxon>
        <taxon>Fungi</taxon>
        <taxon>Dikarya</taxon>
        <taxon>Basidiomycota</taxon>
        <taxon>Agaricomycotina</taxon>
        <taxon>Agaricomycetes</taxon>
        <taxon>Agaricomycetidae</taxon>
        <taxon>Agaricales</taxon>
        <taxon>Marasmiineae</taxon>
        <taxon>Omphalotaceae</taxon>
        <taxon>Collybiopsis</taxon>
    </lineage>
</organism>
<proteinExistence type="predicted"/>
<protein>
    <submittedName>
        <fullName evidence="2">Uncharacterized protein</fullName>
    </submittedName>
</protein>
<dbReference type="EMBL" id="JAACJN010000051">
    <property type="protein sequence ID" value="KAF5382359.1"/>
    <property type="molecule type" value="Genomic_DNA"/>
</dbReference>